<evidence type="ECO:0000313" key="2">
    <source>
        <dbReference type="EMBL" id="CUP28410.1"/>
    </source>
</evidence>
<accession>A0A174M320</accession>
<dbReference type="Proteomes" id="UP000095541">
    <property type="component" value="Unassembled WGS sequence"/>
</dbReference>
<sequence>MCTIWKKMKDTKQQFEHVIALCRDLFSKKLHDYGPAWRILRPASVTDQIFIKANRIRSIETKGVTLVDEGIRSEFIAIVNYGIIGLIQLELGYAESADISNEEALALYDKHAKEALELMLAKNHDYDEAWRSMRVSSYTDLILMKIYRTKQIESLAGNTLVSEGIDANYMDMINYSVFGLIKIEFEG</sequence>
<dbReference type="InterPro" id="IPR011630">
    <property type="entry name" value="DUF1599"/>
</dbReference>
<protein>
    <submittedName>
        <fullName evidence="2">Domain of Uncharacterized Function (DUF1599)</fullName>
    </submittedName>
</protein>
<feature type="domain" description="Nucleotide modification associated" evidence="1">
    <location>
        <begin position="122"/>
        <end position="183"/>
    </location>
</feature>
<feature type="domain" description="Nucleotide modification associated" evidence="1">
    <location>
        <begin position="29"/>
        <end position="89"/>
    </location>
</feature>
<evidence type="ECO:0000313" key="3">
    <source>
        <dbReference type="Proteomes" id="UP000095541"/>
    </source>
</evidence>
<dbReference type="AlphaFoldDB" id="A0A174M320"/>
<proteinExistence type="predicted"/>
<name>A0A174M320_BACT4</name>
<gene>
    <name evidence="2" type="ORF">ERS852557_00094</name>
</gene>
<dbReference type="Pfam" id="PF07659">
    <property type="entry name" value="DUF1599"/>
    <property type="match status" value="2"/>
</dbReference>
<dbReference type="EMBL" id="CZBI01000001">
    <property type="protein sequence ID" value="CUP28410.1"/>
    <property type="molecule type" value="Genomic_DNA"/>
</dbReference>
<organism evidence="2 3">
    <name type="scientific">Bacteroides thetaiotaomicron</name>
    <dbReference type="NCBI Taxonomy" id="818"/>
    <lineage>
        <taxon>Bacteria</taxon>
        <taxon>Pseudomonadati</taxon>
        <taxon>Bacteroidota</taxon>
        <taxon>Bacteroidia</taxon>
        <taxon>Bacteroidales</taxon>
        <taxon>Bacteroidaceae</taxon>
        <taxon>Bacteroides</taxon>
    </lineage>
</organism>
<evidence type="ECO:0000259" key="1">
    <source>
        <dbReference type="Pfam" id="PF07659"/>
    </source>
</evidence>
<reference evidence="2 3" key="1">
    <citation type="submission" date="2015-09" db="EMBL/GenBank/DDBJ databases">
        <authorList>
            <consortium name="Pathogen Informatics"/>
        </authorList>
    </citation>
    <scope>NUCLEOTIDE SEQUENCE [LARGE SCALE GENOMIC DNA]</scope>
    <source>
        <strain evidence="2 3">2789STDY5834945</strain>
    </source>
</reference>